<dbReference type="GO" id="GO:0005975">
    <property type="term" value="P:carbohydrate metabolic process"/>
    <property type="evidence" value="ECO:0007669"/>
    <property type="project" value="UniProtKB-ARBA"/>
</dbReference>
<dbReference type="Gene3D" id="3.90.540.10">
    <property type="entry name" value="Colicin/pyocin, DNase domain"/>
    <property type="match status" value="1"/>
</dbReference>
<feature type="region of interest" description="Disordered" evidence="9">
    <location>
        <begin position="2868"/>
        <end position="2940"/>
    </location>
</feature>
<dbReference type="Pfam" id="PF20148">
    <property type="entry name" value="DUF6531"/>
    <property type="match status" value="1"/>
</dbReference>
<dbReference type="GO" id="GO:0004519">
    <property type="term" value="F:endonuclease activity"/>
    <property type="evidence" value="ECO:0007669"/>
    <property type="project" value="UniProtKB-KW"/>
</dbReference>
<dbReference type="PANTHER" id="PTHR32305">
    <property type="match status" value="1"/>
</dbReference>
<keyword evidence="2" id="KW-0929">Antimicrobial</keyword>
<dbReference type="Gene3D" id="2.60.120.380">
    <property type="match status" value="1"/>
</dbReference>
<comment type="similarity">
    <text evidence="1">Belongs to the colicin/pyosin nuclease family.</text>
</comment>
<accession>A0A9W6V7U9</accession>
<evidence type="ECO:0000256" key="9">
    <source>
        <dbReference type="SAM" id="MobiDB-lite"/>
    </source>
</evidence>
<keyword evidence="7" id="KW-0044">Antibiotic</keyword>
<keyword evidence="6" id="KW-0378">Hydrolase</keyword>
<dbReference type="InterPro" id="IPR013783">
    <property type="entry name" value="Ig-like_fold"/>
</dbReference>
<keyword evidence="8" id="KW-0078">Bacteriocin</keyword>
<dbReference type="GO" id="GO:0016787">
    <property type="term" value="F:hydrolase activity"/>
    <property type="evidence" value="ECO:0007669"/>
    <property type="project" value="UniProtKB-KW"/>
</dbReference>
<dbReference type="PANTHER" id="PTHR32305:SF15">
    <property type="entry name" value="PROTEIN RHSA-RELATED"/>
    <property type="match status" value="1"/>
</dbReference>
<organism evidence="13 14">
    <name type="scientific">Actinokineospora globicatena</name>
    <dbReference type="NCBI Taxonomy" id="103729"/>
    <lineage>
        <taxon>Bacteria</taxon>
        <taxon>Bacillati</taxon>
        <taxon>Actinomycetota</taxon>
        <taxon>Actinomycetes</taxon>
        <taxon>Pseudonocardiales</taxon>
        <taxon>Pseudonocardiaceae</taxon>
        <taxon>Actinokineospora</taxon>
    </lineage>
</organism>
<evidence type="ECO:0000256" key="4">
    <source>
        <dbReference type="ARBA" id="ARBA00022737"/>
    </source>
</evidence>
<feature type="domain" description="IPT/TIG" evidence="10">
    <location>
        <begin position="33"/>
        <end position="89"/>
    </location>
</feature>
<dbReference type="Pfam" id="PF25023">
    <property type="entry name" value="TEN_YD-shell"/>
    <property type="match status" value="1"/>
</dbReference>
<dbReference type="InterPro" id="IPR056823">
    <property type="entry name" value="TEN-like_YD-shell"/>
</dbReference>
<dbReference type="InterPro" id="IPR050708">
    <property type="entry name" value="T6SS_VgrG/RHS"/>
</dbReference>
<dbReference type="SUPFAM" id="SSF54060">
    <property type="entry name" value="His-Me finger endonucleases"/>
    <property type="match status" value="1"/>
</dbReference>
<evidence type="ECO:0000256" key="1">
    <source>
        <dbReference type="ARBA" id="ARBA00006811"/>
    </source>
</evidence>
<comment type="caution">
    <text evidence="13">The sequence shown here is derived from an EMBL/GenBank/DDBJ whole genome shotgun (WGS) entry which is preliminary data.</text>
</comment>
<evidence type="ECO:0000256" key="2">
    <source>
        <dbReference type="ARBA" id="ARBA00022529"/>
    </source>
</evidence>
<reference evidence="13" key="1">
    <citation type="submission" date="2023-02" db="EMBL/GenBank/DDBJ databases">
        <title>Actinokineospora globicatena NBRC 15670.</title>
        <authorList>
            <person name="Ichikawa N."/>
            <person name="Sato H."/>
            <person name="Tonouchi N."/>
        </authorList>
    </citation>
    <scope>NUCLEOTIDE SEQUENCE</scope>
    <source>
        <strain evidence="13">NBRC 15670</strain>
    </source>
</reference>
<evidence type="ECO:0000256" key="6">
    <source>
        <dbReference type="ARBA" id="ARBA00022801"/>
    </source>
</evidence>
<dbReference type="EMBL" id="BSSD01000001">
    <property type="protein sequence ID" value="GLW90304.1"/>
    <property type="molecule type" value="Genomic_DNA"/>
</dbReference>
<dbReference type="Gene3D" id="2.180.10.10">
    <property type="entry name" value="RHS repeat-associated core"/>
    <property type="match status" value="3"/>
</dbReference>
<evidence type="ECO:0000313" key="14">
    <source>
        <dbReference type="Proteomes" id="UP001165042"/>
    </source>
</evidence>
<feature type="domain" description="DUF6531" evidence="11">
    <location>
        <begin position="1840"/>
        <end position="1909"/>
    </location>
</feature>
<dbReference type="GO" id="GO:0042742">
    <property type="term" value="P:defense response to bacterium"/>
    <property type="evidence" value="ECO:0007669"/>
    <property type="project" value="UniProtKB-KW"/>
</dbReference>
<dbReference type="InterPro" id="IPR031325">
    <property type="entry name" value="RHS_repeat"/>
</dbReference>
<evidence type="ECO:0000256" key="5">
    <source>
        <dbReference type="ARBA" id="ARBA00022759"/>
    </source>
</evidence>
<feature type="compositionally biased region" description="Basic and acidic residues" evidence="9">
    <location>
        <begin position="2896"/>
        <end position="2940"/>
    </location>
</feature>
<keyword evidence="3" id="KW-0540">Nuclease</keyword>
<dbReference type="InterPro" id="IPR002909">
    <property type="entry name" value="IPT_dom"/>
</dbReference>
<dbReference type="Proteomes" id="UP001165042">
    <property type="component" value="Unassembled WGS sequence"/>
</dbReference>
<dbReference type="SUPFAM" id="SSF81296">
    <property type="entry name" value="E set domains"/>
    <property type="match status" value="2"/>
</dbReference>
<dbReference type="InterPro" id="IPR045351">
    <property type="entry name" value="DUF6531"/>
</dbReference>
<dbReference type="InterPro" id="IPR044925">
    <property type="entry name" value="His-Me_finger_sf"/>
</dbReference>
<keyword evidence="5" id="KW-0255">Endonuclease</keyword>
<dbReference type="NCBIfam" id="TIGR03696">
    <property type="entry name" value="Rhs_assc_core"/>
    <property type="match status" value="1"/>
</dbReference>
<feature type="domain" description="Teneurin-like YD-shell" evidence="12">
    <location>
        <begin position="2506"/>
        <end position="2736"/>
    </location>
</feature>
<evidence type="ECO:0000256" key="8">
    <source>
        <dbReference type="ARBA" id="ARBA00023048"/>
    </source>
</evidence>
<evidence type="ECO:0000256" key="3">
    <source>
        <dbReference type="ARBA" id="ARBA00022722"/>
    </source>
</evidence>
<evidence type="ECO:0008006" key="15">
    <source>
        <dbReference type="Google" id="ProtNLM"/>
    </source>
</evidence>
<dbReference type="Pfam" id="PF01833">
    <property type="entry name" value="TIG"/>
    <property type="match status" value="1"/>
</dbReference>
<keyword evidence="14" id="KW-1185">Reference proteome</keyword>
<evidence type="ECO:0000256" key="7">
    <source>
        <dbReference type="ARBA" id="ARBA00023022"/>
    </source>
</evidence>
<dbReference type="InterPro" id="IPR037146">
    <property type="entry name" value="Colicin/pyocin_DNase_dom_sf"/>
</dbReference>
<protein>
    <recommendedName>
        <fullName evidence="15">RHS repeat-associated core domain-containing protein</fullName>
    </recommendedName>
</protein>
<dbReference type="NCBIfam" id="TIGR01643">
    <property type="entry name" value="YD_repeat_2x"/>
    <property type="match status" value="8"/>
</dbReference>
<dbReference type="InterPro" id="IPR006530">
    <property type="entry name" value="YD"/>
</dbReference>
<proteinExistence type="inferred from homology"/>
<name>A0A9W6V7U9_9PSEU</name>
<feature type="compositionally biased region" description="Basic and acidic residues" evidence="9">
    <location>
        <begin position="1509"/>
        <end position="1536"/>
    </location>
</feature>
<gene>
    <name evidence="13" type="ORF">Aglo03_11200</name>
</gene>
<evidence type="ECO:0000259" key="12">
    <source>
        <dbReference type="Pfam" id="PF25023"/>
    </source>
</evidence>
<keyword evidence="4" id="KW-0677">Repeat</keyword>
<evidence type="ECO:0000259" key="11">
    <source>
        <dbReference type="Pfam" id="PF20148"/>
    </source>
</evidence>
<dbReference type="InterPro" id="IPR014756">
    <property type="entry name" value="Ig_E-set"/>
</dbReference>
<dbReference type="GO" id="GO:0031640">
    <property type="term" value="P:killing of cells of another organism"/>
    <property type="evidence" value="ECO:0007669"/>
    <property type="project" value="UniProtKB-KW"/>
</dbReference>
<feature type="region of interest" description="Disordered" evidence="9">
    <location>
        <begin position="1503"/>
        <end position="1543"/>
    </location>
</feature>
<sequence length="2940" mass="310639">MVGADGSVARYTYDAAGNALGVERLGTPTIAVLSVVPSVARPGDTVALSGKGFATTTAANTVKVNGTTATVKTAAADRVTFTVPTAATTGAVTLATTAGTATGPVLTVVRNDKPAITDFTPKTATAGSTITVTASNTDPEFANNLVRVNGTLATVTARNGNTLTIKLPPNAASGTVQLSTPAGTATSSAVLVVPPAGIDPASIDTAAPITPGTATAVPVAAGKWALRYFTAVDNERFAVSLSGGTFGYCGLDSRVYDERNRQTGGAGCVGDSGWIDTSPTSGAGLRSVLLYNGSSAPGTTNLTVLRVPADLNAGAQSLSGTAKTVTIANPGQNAYTTFTGTVGQRVIIQSSEASSQFGCCGMYWWLTAPDGSRVGTTKYPNDTLDTTTLTQAGTYRISMDPSGANTGSVKFSAWTVAADVNAGTQALNGTAKTVSITNPGRNAYTTFAGTVGQRVIIQSSEASSQFGCCGMYWWLVAPDGTRVGNTKYPNDTLDTITLPQAGTYRIVVDPSAILVGSVVLKAWSVPADLDAGTLPMNGTAKVVTIANVGQDGYVTFAGTTGQRVILQSSDTTPGLGCCGASWQVLAPDGTRLHDRWTNDVVDTFTLPQTGTYKVWFGLRDANVGATTFTAWTVPADADLGAIALDGTPKTVSITNVGQDGYLTFSGTTGQRVIVENSGTSANLGCCGASWQVLAPDGTRLHDRWMNEVVDTFALPQDGTYRIWFGPRGTAVGSTTFAVRLVPTDNDAGPLALDGTAKTVTVTNPGQDVYVTFTGTAGQRVILQSTDTSPNIGCCNASWQVLAPDGTQLHNRWMNEIVDTFTLPQTGGYKVWFGTRGTHTGSTTFKAWTVPADADAGTVTLDGTPKTVTVSNVGQDAYITFAGTAGQRVLLQSSDTSGNLGCCNANWQVFAPDGTQLHNRWMNEIVDTFTLPQSGSYRIWFGPREIHTGTTTFKAWTVPADADAGTLAVDGTPKTVTVSNIGQDAYVTFSGTTGQRVLVQSSDTAGNLGCCNASWQVFAPDGTQLHNRWMNEVVDTVTLPQTGAYRIWFGPRDIHTGSTTFKVWTVPADADAGTLALDGTPKTVAVANIGQDAYITFSGTTGQRVILQSADTSGNLGCCNATWQVFAPDGTQLHSRWMNETVDTFTLPQTGSYRVWFGPREIHTGTTTFKAWAVPADADTGTLALDGTPKTIVVTNTGQDSYATFSGTTGQRVILQSSDTSANLGCCNASWQVLAPDGTQLHSRWMNETVDTFTLPQNGSYKVWFGLRDTHTGSTTFKAWSVPADADAGTLALDGTPKTITVTNTGQDSYATFSGTAGQRVIVQSSDTSANLGCCNASWQVLAPDGTRLHNRWMNETVDTFTLPQTGSYKVWFGLRDTFLGATTFKAWTVPADLDAGPITLDGTGKVVSVTDVGRDGYVTFAGTAGQRARFQSLDTTPALGCCNASWQIVAPDGTQLHSRWMNDSVDTFALPQTGTYKVWFGLRDTYLGATTFKAWNVTTAAPAVQPRAKPAEQREPRVSPREVPAEVSDRTARVDPDPASPNAATLIADDRLTAAWTPDAGNLAGADWLTRRGPAPATKDLSAPQGTTAVSGHVLGLDAKPLPGIPVRIDSVKTTTDAQGRFLLEGVRRNATTVIVDGYAADTGKTKYGTFRVHARVVEGATTPLDAPVWLPKLDMAHTVKLSAPTSADTVLTTPAIPGLEVRVPAGTVVRDLEGKVVTELGITAIPLDRPPYPLPRNGIVPTYFTVQPGGSTIFPQGASVVYPNYTKLPAGTVVDFWNYDPVEKQWYVYGHGKVNADASRVIPDDATKLWTLDGAMFNTGGNPKPDKPWWQDLLDKINGDPVDLSTGLLTDSHTDLGLADTVPISLNREYWQGDNHSREFGLNSGADFNMYMASENQYQEVDVYTPGGGRAHYVRTSPGNGYSDAVFAASGSPGRFTGSTITQVNGDWVLAMRDGTKWFFPWYARARAMQDRNGNQVTFVRPNGSNGEVSQIVSPNGRWIGLEYDASARVIRASDNIGRAVSYTYDTVGRLATVTDVAGKVSTYTYDTANRVTRITDGRGVAYLDVVYDANGRVQRQNIADGGSYQFAYTLDASNNVTETRVTQPNGSVQRVTFDANRMLETDTQAFGTSLARTTTYTRGPDNRLDAAIDPYGRRTDYTYDAAGQITKATGLAGTANSYTATQVSWGAFSQPLTTTDAAGKVSTFTYDAKGNLLTAKDPLNRTTTLTRNSAGQVTGVTDAAGAATTFTWEAGNQVAVRDPLGRTSSTFYDSAGRPVQWTDANGARKLVAYDVLNQPVRVTDPLGGVSTFTYDANGNRLTYTDARGKTTRWAYDNADRATSRVDPLNRTSTTSYDAAGRVTAEVTRAGIRNEFSYDALDRPTRIRYGVTGASTQQSQITYGYDSTDRLATLTDTAGGTTTNTYDAFDRVVSIAGLNGTIGYAYDILGRPTSVTLPGLPATTYTYDNADQLTGITRGSDSLTVTRDNAGRPTALALPGGWTQTLTRNAGGQVTGIAYAQNGTAKGALAYAYDPVGRRTSVSGSLAQVTMPAARSGLVYDDANRLVSAGGTALTYDHDGNLLNDGSTAHTWNARGELTGTATTNYTYGPTGVRDSRTVGGTTTKFLYDGDNAAIELDGTGTLSAGLLSAGTDQWVARSKAGITDTVLTDALGTPIALGRADGSLSATTAYDPFGVPTTTGDARGSDLSFTGRQHDGTGLLQYRSRYYSPALGRFISEDPTGFAGGGNLYAYTGNQPTNATDPTGNNPLLACLGGAALDGGLEYLSQRLSGRKVDWGWGGVGGAAAGGCLGGLTGGLGKWLRGADNLRDVQNGWRAAAGKGWKPGQDVYSKTAAGNDPAWSTVRSRFWKNTAEHPQASKQWSDADLSRMRSGKPPTRYNADKGGMESMELSHEPIPMRDGGRDVVPRWPQDHARVDPFRKPGY</sequence>
<dbReference type="InterPro" id="IPR022385">
    <property type="entry name" value="Rhs_assc_core"/>
</dbReference>
<dbReference type="Pfam" id="PF05593">
    <property type="entry name" value="RHS_repeat"/>
    <property type="match status" value="5"/>
</dbReference>
<evidence type="ECO:0000259" key="10">
    <source>
        <dbReference type="Pfam" id="PF01833"/>
    </source>
</evidence>
<dbReference type="Gene3D" id="2.60.40.10">
    <property type="entry name" value="Immunoglobulins"/>
    <property type="match status" value="2"/>
</dbReference>
<evidence type="ECO:0000313" key="13">
    <source>
        <dbReference type="EMBL" id="GLW90304.1"/>
    </source>
</evidence>